<dbReference type="Proteomes" id="UP000694391">
    <property type="component" value="Unplaced"/>
</dbReference>
<name>A0A8C0KED8_CANLU</name>
<dbReference type="Pfam" id="PF11904">
    <property type="entry name" value="ANKRD13_C"/>
    <property type="match status" value="1"/>
</dbReference>
<keyword evidence="3" id="KW-0677">Repeat</keyword>
<dbReference type="PROSITE" id="PS50330">
    <property type="entry name" value="UIM"/>
    <property type="match status" value="1"/>
</dbReference>
<dbReference type="PANTHER" id="PTHR12447">
    <property type="entry name" value="ANKYRIN REPEAT DOMAIN-CONTAINING PROTEIN 13"/>
    <property type="match status" value="1"/>
</dbReference>
<dbReference type="GO" id="GO:0005769">
    <property type="term" value="C:early endosome"/>
    <property type="evidence" value="ECO:0007669"/>
    <property type="project" value="Ensembl"/>
</dbReference>
<feature type="region of interest" description="Disordered" evidence="5">
    <location>
        <begin position="61"/>
        <end position="94"/>
    </location>
</feature>
<dbReference type="GO" id="GO:0005886">
    <property type="term" value="C:plasma membrane"/>
    <property type="evidence" value="ECO:0007669"/>
    <property type="project" value="UniProtKB-SubCell"/>
</dbReference>
<organism evidence="7 8">
    <name type="scientific">Canis lupus dingo</name>
    <name type="common">dingo</name>
    <dbReference type="NCBI Taxonomy" id="286419"/>
    <lineage>
        <taxon>Eukaryota</taxon>
        <taxon>Metazoa</taxon>
        <taxon>Chordata</taxon>
        <taxon>Craniata</taxon>
        <taxon>Vertebrata</taxon>
        <taxon>Euteleostomi</taxon>
        <taxon>Mammalia</taxon>
        <taxon>Eutheria</taxon>
        <taxon>Laurasiatheria</taxon>
        <taxon>Carnivora</taxon>
        <taxon>Caniformia</taxon>
        <taxon>Canidae</taxon>
        <taxon>Canis</taxon>
    </lineage>
</organism>
<evidence type="ECO:0000256" key="5">
    <source>
        <dbReference type="SAM" id="MobiDB-lite"/>
    </source>
</evidence>
<evidence type="ECO:0000259" key="6">
    <source>
        <dbReference type="Pfam" id="PF11904"/>
    </source>
</evidence>
<dbReference type="InterPro" id="IPR021832">
    <property type="entry name" value="ANKRD13"/>
</dbReference>
<dbReference type="InterPro" id="IPR003903">
    <property type="entry name" value="UIM_dom"/>
</dbReference>
<dbReference type="PANTHER" id="PTHR12447:SF3">
    <property type="entry name" value="ANKYRIN REPEAT DOMAIN-CONTAINING PROTEIN 13B"/>
    <property type="match status" value="1"/>
</dbReference>
<keyword evidence="2" id="KW-1003">Cell membrane</keyword>
<evidence type="ECO:0000256" key="1">
    <source>
        <dbReference type="ARBA" id="ARBA00004236"/>
    </source>
</evidence>
<dbReference type="GO" id="GO:0140036">
    <property type="term" value="F:ubiquitin-modified protein reader activity"/>
    <property type="evidence" value="ECO:0007669"/>
    <property type="project" value="Ensembl"/>
</dbReference>
<proteinExistence type="predicted"/>
<evidence type="ECO:0000256" key="2">
    <source>
        <dbReference type="ARBA" id="ARBA00022475"/>
    </source>
</evidence>
<sequence length="677" mass="73463">MKWLQAFAEEMDKFYLGSGAGCHFHCRACFGQLGRAFWGLAGCPLALGNYKTLGRAPKEWREGGAGLPSSSHASLSLRPRGEAPKGESSRPHLELGLGGMPCQLPGALLAAAATASWAGLVGRVDGSAAAPGETIPDFLGAVDPLLPSRTQGPPRLDTEGLAHPIIVPLVSKICPSDTYKVWKSGQNLRVDTTLLGFDHMTWQRGNRSFVFRGQDTSAVVMEIDHDRRVVYTETLALAGQDRELLLAAAQPTEEQVLSRLTAPVVTTQLDTKNISFERNKTGILGWRSEKTEMVNGYEAKVYGASNVELITRTRTEHLSEQHKGKVKGCKTPLQSFLGIAEQHGGPQNGTLITQTLSQANPTAITAEEYFNPNFELGNRDMGRPMELTTKTQKFKAKLWLCEEHPLSLCEQVAPIIDLMAVSNALFAKLRDFITLRLPPGFPVKIEIPIFHILNARITFGNLNGCDEPVPSVRGSPGSETPSPGSDSSSVSSSSSSTSCRGCEISPALFEAPRGYSVLGGQREAATREDDDDLLQFAIQQSLLEAGSEYDQVTIWEALTNSKPGTHPMSYEARRQDRSVPAGPDPSSLPRNNTCTEHLQILSQWLRTPTAGQLLWGPVEPLLVCRRLPPHPLLTLSSTPRAPPGLRTLTRQEVGAGVLDDAHMGRSTVSWADGLCRD</sequence>
<dbReference type="GO" id="GO:0005770">
    <property type="term" value="C:late endosome"/>
    <property type="evidence" value="ECO:0007669"/>
    <property type="project" value="Ensembl"/>
</dbReference>
<comment type="subcellular location">
    <subcellularLocation>
        <location evidence="1">Cell membrane</location>
    </subcellularLocation>
</comment>
<feature type="compositionally biased region" description="Low complexity" evidence="5">
    <location>
        <begin position="474"/>
        <end position="498"/>
    </location>
</feature>
<dbReference type="Ensembl" id="ENSCAFT00020016485.1">
    <property type="protein sequence ID" value="ENSCAFP00020014176.1"/>
    <property type="gene ID" value="ENSCAFG00020011466.1"/>
</dbReference>
<dbReference type="AlphaFoldDB" id="A0A8C0KED8"/>
<evidence type="ECO:0000313" key="8">
    <source>
        <dbReference type="Proteomes" id="UP000694391"/>
    </source>
</evidence>
<dbReference type="GeneTree" id="ENSGT00950000182928"/>
<evidence type="ECO:0000256" key="4">
    <source>
        <dbReference type="ARBA" id="ARBA00023136"/>
    </source>
</evidence>
<keyword evidence="4" id="KW-0472">Membrane</keyword>
<dbReference type="GO" id="GO:0048471">
    <property type="term" value="C:perinuclear region of cytoplasm"/>
    <property type="evidence" value="ECO:0007669"/>
    <property type="project" value="Ensembl"/>
</dbReference>
<reference evidence="7" key="1">
    <citation type="submission" date="2025-08" db="UniProtKB">
        <authorList>
            <consortium name="Ensembl"/>
        </authorList>
    </citation>
    <scope>IDENTIFICATION</scope>
</reference>
<protein>
    <submittedName>
        <fullName evidence="7">Ankyrin repeat domain 13B</fullName>
    </submittedName>
</protein>
<feature type="domain" description="Ankyrin repeat" evidence="6">
    <location>
        <begin position="189"/>
        <end position="516"/>
    </location>
</feature>
<dbReference type="InterPro" id="IPR055285">
    <property type="entry name" value="ANKRD13_C"/>
</dbReference>
<dbReference type="GO" id="GO:0002091">
    <property type="term" value="P:negative regulation of receptor internalization"/>
    <property type="evidence" value="ECO:0007669"/>
    <property type="project" value="Ensembl"/>
</dbReference>
<feature type="region of interest" description="Disordered" evidence="5">
    <location>
        <begin position="562"/>
        <end position="591"/>
    </location>
</feature>
<reference evidence="7" key="2">
    <citation type="submission" date="2025-09" db="UniProtKB">
        <authorList>
            <consortium name="Ensembl"/>
        </authorList>
    </citation>
    <scope>IDENTIFICATION</scope>
</reference>
<gene>
    <name evidence="7" type="primary">ANKRD13B</name>
</gene>
<feature type="compositionally biased region" description="Basic and acidic residues" evidence="5">
    <location>
        <begin position="79"/>
        <end position="93"/>
    </location>
</feature>
<accession>A0A8C0KED8</accession>
<keyword evidence="8" id="KW-1185">Reference proteome</keyword>
<feature type="region of interest" description="Disordered" evidence="5">
    <location>
        <begin position="468"/>
        <end position="498"/>
    </location>
</feature>
<evidence type="ECO:0000313" key="7">
    <source>
        <dbReference type="Ensembl" id="ENSCAFP00020014176.1"/>
    </source>
</evidence>
<evidence type="ECO:0000256" key="3">
    <source>
        <dbReference type="ARBA" id="ARBA00022737"/>
    </source>
</evidence>